<gene>
    <name evidence="1" type="ORF">B0I36DRAFT_314867</name>
</gene>
<feature type="non-terminal residue" evidence="1">
    <location>
        <position position="93"/>
    </location>
</feature>
<comment type="caution">
    <text evidence="1">The sequence shown here is derived from an EMBL/GenBank/DDBJ whole genome shotgun (WGS) entry which is preliminary data.</text>
</comment>
<protein>
    <submittedName>
        <fullName evidence="1">Uncharacterized protein</fullName>
    </submittedName>
</protein>
<dbReference type="RefSeq" id="XP_046016928.1">
    <property type="nucleotide sequence ID" value="XM_046152821.1"/>
</dbReference>
<sequence length="93" mass="10232">MLPKLVKALRLLRCSSASGFALRAMTCRQFSIVYGTSVANAAQLNTSTYTQDPGPRSSWPSCAVMDSIFIPGFIICSRLELARFCPVRKTNKI</sequence>
<evidence type="ECO:0000313" key="1">
    <source>
        <dbReference type="EMBL" id="KAH7037807.1"/>
    </source>
</evidence>
<accession>A0A9P8YF71</accession>
<keyword evidence="2" id="KW-1185">Reference proteome</keyword>
<dbReference type="GeneID" id="70182367"/>
<organism evidence="1 2">
    <name type="scientific">Microdochium trichocladiopsis</name>
    <dbReference type="NCBI Taxonomy" id="1682393"/>
    <lineage>
        <taxon>Eukaryota</taxon>
        <taxon>Fungi</taxon>
        <taxon>Dikarya</taxon>
        <taxon>Ascomycota</taxon>
        <taxon>Pezizomycotina</taxon>
        <taxon>Sordariomycetes</taxon>
        <taxon>Xylariomycetidae</taxon>
        <taxon>Xylariales</taxon>
        <taxon>Microdochiaceae</taxon>
        <taxon>Microdochium</taxon>
    </lineage>
</organism>
<name>A0A9P8YF71_9PEZI</name>
<proteinExistence type="predicted"/>
<reference evidence="1" key="1">
    <citation type="journal article" date="2021" name="Nat. Commun.">
        <title>Genetic determinants of endophytism in the Arabidopsis root mycobiome.</title>
        <authorList>
            <person name="Mesny F."/>
            <person name="Miyauchi S."/>
            <person name="Thiergart T."/>
            <person name="Pickel B."/>
            <person name="Atanasova L."/>
            <person name="Karlsson M."/>
            <person name="Huettel B."/>
            <person name="Barry K.W."/>
            <person name="Haridas S."/>
            <person name="Chen C."/>
            <person name="Bauer D."/>
            <person name="Andreopoulos W."/>
            <person name="Pangilinan J."/>
            <person name="LaButti K."/>
            <person name="Riley R."/>
            <person name="Lipzen A."/>
            <person name="Clum A."/>
            <person name="Drula E."/>
            <person name="Henrissat B."/>
            <person name="Kohler A."/>
            <person name="Grigoriev I.V."/>
            <person name="Martin F.M."/>
            <person name="Hacquard S."/>
        </authorList>
    </citation>
    <scope>NUCLEOTIDE SEQUENCE</scope>
    <source>
        <strain evidence="1">MPI-CAGE-CH-0230</strain>
    </source>
</reference>
<evidence type="ECO:0000313" key="2">
    <source>
        <dbReference type="Proteomes" id="UP000756346"/>
    </source>
</evidence>
<dbReference type="Proteomes" id="UP000756346">
    <property type="component" value="Unassembled WGS sequence"/>
</dbReference>
<dbReference type="EMBL" id="JAGTJQ010000002">
    <property type="protein sequence ID" value="KAH7037807.1"/>
    <property type="molecule type" value="Genomic_DNA"/>
</dbReference>
<dbReference type="AlphaFoldDB" id="A0A9P8YF71"/>